<dbReference type="SUPFAM" id="SSF48239">
    <property type="entry name" value="Terpenoid cyclases/Protein prenyltransferases"/>
    <property type="match status" value="1"/>
</dbReference>
<evidence type="ECO:0008006" key="4">
    <source>
        <dbReference type="Google" id="ProtNLM"/>
    </source>
</evidence>
<dbReference type="InterPro" id="IPR011989">
    <property type="entry name" value="ARM-like"/>
</dbReference>
<gene>
    <name evidence="2" type="ordered locus">Plabr_3445</name>
</gene>
<sequence>MIRLFSARSAIVALLLSFAWMSSGVDSTKAADERQVKLSINSGLQALREFNFSFRPVTGLVVYTLLVGGDELDSPAVARGLSIIEGKFDRQTGEYRPTQHHIYEAAIDAMALQKADDEAFRPQLEAIATYLIEQQAMHGGWFYPNRDEANFGDTSITQYAVLGLWAAERAGVVVPNDVYLKAMRWHTGTQNGDGGFAYHPRPRTQSSSTGTMSTAGAGSLGIIRLILIGGPDFSGGTRGSSKKFGLLEAVKPKQTGIRPAITPGQVRPVIKPAIDRAGLWVAGRFEADSIADHNGFLYYYYYTLERAAAVNAWDEINGVDWYDHGAEILLERQAANGHWSESGNHSNIAPSSTCFALLFLMKSTQKLLPQRPESTRFGEGVLAGGRGLPDDLTRVEFRNGRVETEQELGDFNTLLQGLSQIELEAPEPEKEAESVDLTRPELLVGDVTLLKRLAEHDDSRVRQLAAWALGRTDRLDAAAPLLQLMTDENLDVCVEARAAMCWLARRPNGFGLEPDPRLFLEPTLSDQEKAEQIQTWRRDVETRWMDWYLKNRPYSERDDFDDPLQRPYGAMRP</sequence>
<dbReference type="Gene3D" id="1.25.10.10">
    <property type="entry name" value="Leucine-rich Repeat Variant"/>
    <property type="match status" value="1"/>
</dbReference>
<feature type="chain" id="PRO_5003258698" description="PBS lyase HEAT domain protein repeat-containing protein" evidence="1">
    <location>
        <begin position="25"/>
        <end position="573"/>
    </location>
</feature>
<dbReference type="RefSeq" id="WP_013629761.1">
    <property type="nucleotide sequence ID" value="NC_015174.1"/>
</dbReference>
<dbReference type="Proteomes" id="UP000006860">
    <property type="component" value="Chromosome"/>
</dbReference>
<protein>
    <recommendedName>
        <fullName evidence="4">PBS lyase HEAT domain protein repeat-containing protein</fullName>
    </recommendedName>
</protein>
<dbReference type="KEGG" id="pbs:Plabr_3445"/>
<organism evidence="2 3">
    <name type="scientific">Rubinisphaera brasiliensis (strain ATCC 49424 / DSM 5305 / JCM 21570 / IAM 15109 / NBRC 103401 / IFAM 1448)</name>
    <name type="common">Planctomyces brasiliensis</name>
    <dbReference type="NCBI Taxonomy" id="756272"/>
    <lineage>
        <taxon>Bacteria</taxon>
        <taxon>Pseudomonadati</taxon>
        <taxon>Planctomycetota</taxon>
        <taxon>Planctomycetia</taxon>
        <taxon>Planctomycetales</taxon>
        <taxon>Planctomycetaceae</taxon>
        <taxon>Rubinisphaera</taxon>
    </lineage>
</organism>
<reference evidence="3" key="1">
    <citation type="submission" date="2011-02" db="EMBL/GenBank/DDBJ databases">
        <title>The complete genome of Planctomyces brasiliensis DSM 5305.</title>
        <authorList>
            <person name="Lucas S."/>
            <person name="Copeland A."/>
            <person name="Lapidus A."/>
            <person name="Bruce D."/>
            <person name="Goodwin L."/>
            <person name="Pitluck S."/>
            <person name="Kyrpides N."/>
            <person name="Mavromatis K."/>
            <person name="Pagani I."/>
            <person name="Ivanova N."/>
            <person name="Ovchinnikova G."/>
            <person name="Lu M."/>
            <person name="Detter J.C."/>
            <person name="Han C."/>
            <person name="Land M."/>
            <person name="Hauser L."/>
            <person name="Markowitz V."/>
            <person name="Cheng J.-F."/>
            <person name="Hugenholtz P."/>
            <person name="Woyke T."/>
            <person name="Wu D."/>
            <person name="Tindall B."/>
            <person name="Pomrenke H.G."/>
            <person name="Brambilla E."/>
            <person name="Klenk H.-P."/>
            <person name="Eisen J.A."/>
        </authorList>
    </citation>
    <scope>NUCLEOTIDE SEQUENCE [LARGE SCALE GENOMIC DNA]</scope>
    <source>
        <strain evidence="3">ATCC 49424 / DSM 5305 / JCM 21570 / NBRC 103401 / IFAM 1448</strain>
    </source>
</reference>
<dbReference type="Gene3D" id="1.50.10.20">
    <property type="match status" value="2"/>
</dbReference>
<keyword evidence="3" id="KW-1185">Reference proteome</keyword>
<keyword evidence="1" id="KW-0732">Signal</keyword>
<dbReference type="InterPro" id="IPR016024">
    <property type="entry name" value="ARM-type_fold"/>
</dbReference>
<dbReference type="EMBL" id="CP002546">
    <property type="protein sequence ID" value="ADY61042.1"/>
    <property type="molecule type" value="Genomic_DNA"/>
</dbReference>
<dbReference type="SUPFAM" id="SSF48371">
    <property type="entry name" value="ARM repeat"/>
    <property type="match status" value="1"/>
</dbReference>
<dbReference type="AlphaFoldDB" id="F0SM87"/>
<dbReference type="HOGENOM" id="CLU_485534_0_0_0"/>
<dbReference type="Pfam" id="PF13646">
    <property type="entry name" value="HEAT_2"/>
    <property type="match status" value="1"/>
</dbReference>
<name>F0SM87_RUBBR</name>
<evidence type="ECO:0000313" key="2">
    <source>
        <dbReference type="EMBL" id="ADY61042.1"/>
    </source>
</evidence>
<dbReference type="InterPro" id="IPR008930">
    <property type="entry name" value="Terpenoid_cyclase/PrenylTrfase"/>
</dbReference>
<dbReference type="CDD" id="cd00688">
    <property type="entry name" value="ISOPREN_C2_like"/>
    <property type="match status" value="1"/>
</dbReference>
<evidence type="ECO:0000313" key="3">
    <source>
        <dbReference type="Proteomes" id="UP000006860"/>
    </source>
</evidence>
<dbReference type="STRING" id="756272.Plabr_3445"/>
<proteinExistence type="predicted"/>
<dbReference type="eggNOG" id="COG1413">
    <property type="taxonomic scope" value="Bacteria"/>
</dbReference>
<accession>F0SM87</accession>
<dbReference type="OrthoDB" id="248095at2"/>
<feature type="signal peptide" evidence="1">
    <location>
        <begin position="1"/>
        <end position="24"/>
    </location>
</feature>
<evidence type="ECO:0000256" key="1">
    <source>
        <dbReference type="SAM" id="SignalP"/>
    </source>
</evidence>